<organism evidence="2 3">
    <name type="scientific">Pararge aegeria aegeria</name>
    <dbReference type="NCBI Taxonomy" id="348720"/>
    <lineage>
        <taxon>Eukaryota</taxon>
        <taxon>Metazoa</taxon>
        <taxon>Ecdysozoa</taxon>
        <taxon>Arthropoda</taxon>
        <taxon>Hexapoda</taxon>
        <taxon>Insecta</taxon>
        <taxon>Pterygota</taxon>
        <taxon>Neoptera</taxon>
        <taxon>Endopterygota</taxon>
        <taxon>Lepidoptera</taxon>
        <taxon>Glossata</taxon>
        <taxon>Ditrysia</taxon>
        <taxon>Papilionoidea</taxon>
        <taxon>Nymphalidae</taxon>
        <taxon>Satyrinae</taxon>
        <taxon>Satyrini</taxon>
        <taxon>Parargina</taxon>
        <taxon>Pararge</taxon>
    </lineage>
</organism>
<feature type="non-terminal residue" evidence="2">
    <location>
        <position position="1"/>
    </location>
</feature>
<comment type="caution">
    <text evidence="2">The sequence shown here is derived from an EMBL/GenBank/DDBJ whole genome shotgun (WGS) entry which is preliminary data.</text>
</comment>
<evidence type="ECO:0000313" key="2">
    <source>
        <dbReference type="EMBL" id="CAH2227166.1"/>
    </source>
</evidence>
<evidence type="ECO:0000256" key="1">
    <source>
        <dbReference type="SAM" id="MobiDB-lite"/>
    </source>
</evidence>
<evidence type="ECO:0000313" key="3">
    <source>
        <dbReference type="Proteomes" id="UP000838756"/>
    </source>
</evidence>
<gene>
    <name evidence="2" type="primary">jg24954</name>
    <name evidence="2" type="ORF">PAEG_LOCUS7695</name>
</gene>
<protein>
    <submittedName>
        <fullName evidence="2">Jg24954 protein</fullName>
    </submittedName>
</protein>
<accession>A0A8S4R2M4</accession>
<dbReference type="AlphaFoldDB" id="A0A8S4R2M4"/>
<feature type="non-terminal residue" evidence="2">
    <location>
        <position position="73"/>
    </location>
</feature>
<proteinExistence type="predicted"/>
<feature type="region of interest" description="Disordered" evidence="1">
    <location>
        <begin position="13"/>
        <end position="73"/>
    </location>
</feature>
<keyword evidence="3" id="KW-1185">Reference proteome</keyword>
<dbReference type="EMBL" id="CAKXAJ010022589">
    <property type="protein sequence ID" value="CAH2227166.1"/>
    <property type="molecule type" value="Genomic_DNA"/>
</dbReference>
<dbReference type="Proteomes" id="UP000838756">
    <property type="component" value="Unassembled WGS sequence"/>
</dbReference>
<feature type="compositionally biased region" description="Basic and acidic residues" evidence="1">
    <location>
        <begin position="49"/>
        <end position="59"/>
    </location>
</feature>
<name>A0A8S4R2M4_9NEOP</name>
<sequence>MLEVWLTEPLCSGQRLLEEADGPRGRRGGQRGHQADARGPRQTGGGDIPARRQGQERLHQPRGVLWTEARRTL</sequence>
<reference evidence="2" key="1">
    <citation type="submission" date="2022-03" db="EMBL/GenBank/DDBJ databases">
        <authorList>
            <person name="Lindestad O."/>
        </authorList>
    </citation>
    <scope>NUCLEOTIDE SEQUENCE</scope>
</reference>